<dbReference type="InterPro" id="IPR013749">
    <property type="entry name" value="PM/HMP-P_kinase-1"/>
</dbReference>
<feature type="compositionally biased region" description="Polar residues" evidence="3">
    <location>
        <begin position="136"/>
        <end position="146"/>
    </location>
</feature>
<dbReference type="CDD" id="cd01169">
    <property type="entry name" value="HMPP_kinase"/>
    <property type="match status" value="1"/>
</dbReference>
<dbReference type="SUPFAM" id="SSF53613">
    <property type="entry name" value="Ribokinase-like"/>
    <property type="match status" value="1"/>
</dbReference>
<dbReference type="GO" id="GO:0005829">
    <property type="term" value="C:cytosol"/>
    <property type="evidence" value="ECO:0007669"/>
    <property type="project" value="TreeGrafter"/>
</dbReference>
<accession>A0A366FFS1</accession>
<evidence type="ECO:0000313" key="5">
    <source>
        <dbReference type="EMBL" id="RBP12956.1"/>
    </source>
</evidence>
<dbReference type="PANTHER" id="PTHR20858:SF17">
    <property type="entry name" value="HYDROXYMETHYLPYRIMIDINE_PHOSPHOMETHYLPYRIMIDINE KINASE THI20-RELATED"/>
    <property type="match status" value="1"/>
</dbReference>
<evidence type="ECO:0000256" key="3">
    <source>
        <dbReference type="SAM" id="MobiDB-lite"/>
    </source>
</evidence>
<sequence>MDRGDPARMTGAVRTALTIAGSDSGGGAGIQADLKTFAALGVHGASAITALTAQNTLGVGAIFAAPPAIVRAQIDAVVADFCVVAIKIGMLANAEIAEAVAEAIRLRDANLEVRREESAPRASSPPVGEDRGGGSRRTSTLASASNRLRGRRDPPPCPAPTGGAGTLLVTRSSAVNGTSTCDREGEGRPFVVYDPVLAATSGDALAGAGFLEAVRAKVLPRVDCLTPNLPEAAALLGAREAASEAAMIAQGQALLALGPGAVLMKGGHLAGEEAVDLLVTADGVRRFAAPKIASPNTHGTGCTLSSAIAAHVALGLPLAEAVAAAKAFVGAAIERGAAARLGHGPGPLVQLALVASAPARRQDRA</sequence>
<dbReference type="Pfam" id="PF08543">
    <property type="entry name" value="Phos_pyr_kin"/>
    <property type="match status" value="2"/>
</dbReference>
<comment type="pathway">
    <text evidence="1">Cofactor biosynthesis; thiamine diphosphate biosynthesis.</text>
</comment>
<dbReference type="GO" id="GO:0008902">
    <property type="term" value="F:hydroxymethylpyrimidine kinase activity"/>
    <property type="evidence" value="ECO:0007669"/>
    <property type="project" value="UniProtKB-EC"/>
</dbReference>
<feature type="domain" description="Pyridoxamine kinase/Phosphomethylpyrimidine kinase" evidence="4">
    <location>
        <begin position="23"/>
        <end position="108"/>
    </location>
</feature>
<evidence type="ECO:0000256" key="1">
    <source>
        <dbReference type="ARBA" id="ARBA00004948"/>
    </source>
</evidence>
<evidence type="ECO:0000256" key="2">
    <source>
        <dbReference type="ARBA" id="ARBA00012135"/>
    </source>
</evidence>
<protein>
    <recommendedName>
        <fullName evidence="2">hydroxymethylpyrimidine kinase</fullName>
        <ecNumber evidence="2">2.7.1.49</ecNumber>
    </recommendedName>
</protein>
<dbReference type="GO" id="GO:0008972">
    <property type="term" value="F:phosphomethylpyrimidine kinase activity"/>
    <property type="evidence" value="ECO:0007669"/>
    <property type="project" value="InterPro"/>
</dbReference>
<reference evidence="5 6" key="1">
    <citation type="submission" date="2018-06" db="EMBL/GenBank/DDBJ databases">
        <title>Genomic Encyclopedia of Type Strains, Phase IV (KMG-IV): sequencing the most valuable type-strain genomes for metagenomic binning, comparative biology and taxonomic classification.</title>
        <authorList>
            <person name="Goeker M."/>
        </authorList>
    </citation>
    <scope>NUCLEOTIDE SEQUENCE [LARGE SCALE GENOMIC DNA]</scope>
    <source>
        <strain evidence="5 6">DSM 24875</strain>
    </source>
</reference>
<evidence type="ECO:0000259" key="4">
    <source>
        <dbReference type="Pfam" id="PF08543"/>
    </source>
</evidence>
<dbReference type="AlphaFoldDB" id="A0A366FFS1"/>
<proteinExistence type="predicted"/>
<evidence type="ECO:0000313" key="6">
    <source>
        <dbReference type="Proteomes" id="UP000253529"/>
    </source>
</evidence>
<dbReference type="GO" id="GO:0009228">
    <property type="term" value="P:thiamine biosynthetic process"/>
    <property type="evidence" value="ECO:0007669"/>
    <property type="project" value="InterPro"/>
</dbReference>
<dbReference type="UniPathway" id="UPA00060">
    <property type="reaction ID" value="UER00138"/>
</dbReference>
<dbReference type="InterPro" id="IPR004399">
    <property type="entry name" value="HMP/HMP-P_kinase_dom"/>
</dbReference>
<dbReference type="PANTHER" id="PTHR20858">
    <property type="entry name" value="PHOSPHOMETHYLPYRIMIDINE KINASE"/>
    <property type="match status" value="1"/>
</dbReference>
<feature type="domain" description="Pyridoxamine kinase/Phosphomethylpyrimidine kinase" evidence="4">
    <location>
        <begin position="187"/>
        <end position="347"/>
    </location>
</feature>
<dbReference type="InterPro" id="IPR029056">
    <property type="entry name" value="Ribokinase-like"/>
</dbReference>
<keyword evidence="6" id="KW-1185">Reference proteome</keyword>
<keyword evidence="5" id="KW-0418">Kinase</keyword>
<name>A0A366FFS1_9HYPH</name>
<dbReference type="GO" id="GO:0009229">
    <property type="term" value="P:thiamine diphosphate biosynthetic process"/>
    <property type="evidence" value="ECO:0007669"/>
    <property type="project" value="UniProtKB-UniPathway"/>
</dbReference>
<comment type="caution">
    <text evidence="5">The sequence shown here is derived from an EMBL/GenBank/DDBJ whole genome shotgun (WGS) entry which is preliminary data.</text>
</comment>
<dbReference type="EMBL" id="QNRK01000013">
    <property type="protein sequence ID" value="RBP12956.1"/>
    <property type="molecule type" value="Genomic_DNA"/>
</dbReference>
<feature type="region of interest" description="Disordered" evidence="3">
    <location>
        <begin position="113"/>
        <end position="168"/>
    </location>
</feature>
<organism evidence="5 6">
    <name type="scientific">Roseiarcus fermentans</name>
    <dbReference type="NCBI Taxonomy" id="1473586"/>
    <lineage>
        <taxon>Bacteria</taxon>
        <taxon>Pseudomonadati</taxon>
        <taxon>Pseudomonadota</taxon>
        <taxon>Alphaproteobacteria</taxon>
        <taxon>Hyphomicrobiales</taxon>
        <taxon>Roseiarcaceae</taxon>
        <taxon>Roseiarcus</taxon>
    </lineage>
</organism>
<keyword evidence="5" id="KW-0808">Transferase</keyword>
<gene>
    <name evidence="5" type="ORF">DFR50_113148</name>
</gene>
<dbReference type="Gene3D" id="3.40.1190.20">
    <property type="match status" value="1"/>
</dbReference>
<dbReference type="Proteomes" id="UP000253529">
    <property type="component" value="Unassembled WGS sequence"/>
</dbReference>
<dbReference type="EC" id="2.7.1.49" evidence="2"/>